<dbReference type="InterPro" id="IPR052603">
    <property type="entry name" value="EFCB6"/>
</dbReference>
<evidence type="ECO:0000313" key="3">
    <source>
        <dbReference type="Proteomes" id="UP000179807"/>
    </source>
</evidence>
<dbReference type="PROSITE" id="PS00018">
    <property type="entry name" value="EF_HAND_1"/>
    <property type="match status" value="1"/>
</dbReference>
<dbReference type="RefSeq" id="XP_068353534.1">
    <property type="nucleotide sequence ID" value="XM_068508780.1"/>
</dbReference>
<sequence length="770" mass="89462">MQDRIAFITEFRTIARRKGTTPEDLFHDWDPDEIGKIKYELFRKILSSINMWVSEARIATLVQPYLQEQDFLYADFMNVDGVTETARVGATDDDVAEFGRQLQSRCIFLQDTMEECDRHHCGHVSVNHFLRTFGSTPLTKKICERFRNGENEVEYLQLDREIKRIQHEQATRPPTQIGFNKELPLYFNQVAYDINAQSVDPLSTFLGLDKFKRGTLPKKVFLNALYSFNLRINATQLVQLVEAFADNNDQVPYRVFCDEIQKAIVNQPPSTKSTFSTKGSIDVTLAYLRDVEKNRHSQIGEKLRILDPRDTGLINSARFFKTLNAEKFKIGQTDVDVLEQEYSDGNGNIEYRRFLADILPPTVQMVPTASQIIDRLRTYLADRQLRLKPRLVRYDRDRSGQIAIRDLAHALHSISFDFTTKEWTMLMTSLGPNAASLFDYAAFCDTIDPVLPEPVVPEPVETRREPEVRERPPEDILNILVSIIESAKRQKVGIYEEFRARDSLHQGTVPTSQFQSLVLRFNPSLSQRDVATLTEFYRDQPFRTNYENMCKDISNHAKQVYHESQRLASSAPNGPRPETLEVLRRLKSHLDYQRISPEEVFFRYDSSRSGYVMKNRLGAILEATNFETSRLEQQFLEEDFQDRRRPELLNYKLLFRFVNELQLTVNDLSSIRITSQVSNVPDRQVAILVNSLRERIQERHKRVRDPFSGCTPGEPIPAREFRQAVASFGLIIREVDYLTLLRAYRFNRQGDVDWEKFCHDVETSRTVEMV</sequence>
<evidence type="ECO:0000313" key="2">
    <source>
        <dbReference type="EMBL" id="OHT00398.1"/>
    </source>
</evidence>
<dbReference type="Gene3D" id="1.10.238.10">
    <property type="entry name" value="EF-hand"/>
    <property type="match status" value="2"/>
</dbReference>
<protein>
    <submittedName>
        <fullName evidence="2">EF hand family protein</fullName>
    </submittedName>
</protein>
<dbReference type="Proteomes" id="UP000179807">
    <property type="component" value="Unassembled WGS sequence"/>
</dbReference>
<dbReference type="SUPFAM" id="SSF47473">
    <property type="entry name" value="EF-hand"/>
    <property type="match status" value="4"/>
</dbReference>
<dbReference type="EMBL" id="MLAK01000957">
    <property type="protein sequence ID" value="OHT00398.1"/>
    <property type="molecule type" value="Genomic_DNA"/>
</dbReference>
<reference evidence="2" key="1">
    <citation type="submission" date="2016-10" db="EMBL/GenBank/DDBJ databases">
        <authorList>
            <person name="Benchimol M."/>
            <person name="Almeida L.G."/>
            <person name="Vasconcelos A.T."/>
            <person name="Perreira-Neves A."/>
            <person name="Rosa I.A."/>
            <person name="Tasca T."/>
            <person name="Bogo M.R."/>
            <person name="de Souza W."/>
        </authorList>
    </citation>
    <scope>NUCLEOTIDE SEQUENCE [LARGE SCALE GENOMIC DNA]</scope>
    <source>
        <strain evidence="2">K</strain>
    </source>
</reference>
<dbReference type="InterPro" id="IPR011992">
    <property type="entry name" value="EF-hand-dom_pair"/>
</dbReference>
<dbReference type="GeneID" id="94843484"/>
<name>A0A1J4JSA7_9EUKA</name>
<organism evidence="2 3">
    <name type="scientific">Tritrichomonas foetus</name>
    <dbReference type="NCBI Taxonomy" id="1144522"/>
    <lineage>
        <taxon>Eukaryota</taxon>
        <taxon>Metamonada</taxon>
        <taxon>Parabasalia</taxon>
        <taxon>Tritrichomonadida</taxon>
        <taxon>Tritrichomonadidae</taxon>
        <taxon>Tritrichomonas</taxon>
    </lineage>
</organism>
<dbReference type="PANTHER" id="PTHR20875:SF0">
    <property type="entry name" value="GH12158P"/>
    <property type="match status" value="1"/>
</dbReference>
<dbReference type="InterPro" id="IPR018247">
    <property type="entry name" value="EF_Hand_1_Ca_BS"/>
</dbReference>
<dbReference type="VEuPathDB" id="TrichDB:TRFO_32936"/>
<gene>
    <name evidence="2" type="ORF">TRFO_32936</name>
</gene>
<dbReference type="PANTHER" id="PTHR20875">
    <property type="entry name" value="EF-HAND CALCIUM-BINDING DOMAIN-CONTAINING PROTEIN 6-RELATED"/>
    <property type="match status" value="1"/>
</dbReference>
<evidence type="ECO:0000256" key="1">
    <source>
        <dbReference type="ARBA" id="ARBA00022837"/>
    </source>
</evidence>
<accession>A0A1J4JSA7</accession>
<keyword evidence="1" id="KW-0106">Calcium</keyword>
<keyword evidence="3" id="KW-1185">Reference proteome</keyword>
<comment type="caution">
    <text evidence="2">The sequence shown here is derived from an EMBL/GenBank/DDBJ whole genome shotgun (WGS) entry which is preliminary data.</text>
</comment>
<dbReference type="AlphaFoldDB" id="A0A1J4JSA7"/>
<proteinExistence type="predicted"/>